<accession>A0ACC0CQA1</accession>
<keyword evidence="2" id="KW-1185">Reference proteome</keyword>
<proteinExistence type="predicted"/>
<sequence length="218" mass="25277">MAEHGSAESSGGSPAQLPHAPNFQFVRDHWEQRRERFLSHLIGLFWPSYNSFQSGPESGDDDMPCTVEYCEETVWLDPEGNLLYRPCEVMEWVIKTRIPVVKIRLDTEKLVDPKRFRNALVHSIEGTLAGYFGYMCFAVYGSTGKCLLRGWPQNVLLPVPGHDDKHVHCVPRWSRYAEKQYMKDPLEMWKHQSTHLFLPARGILFEETLRTPEGINEW</sequence>
<name>A0ACC0CQA1_9PEZI</name>
<evidence type="ECO:0000313" key="2">
    <source>
        <dbReference type="Proteomes" id="UP001497680"/>
    </source>
</evidence>
<gene>
    <name evidence="1" type="ORF">F4821DRAFT_263783</name>
</gene>
<dbReference type="Proteomes" id="UP001497680">
    <property type="component" value="Unassembled WGS sequence"/>
</dbReference>
<dbReference type="EMBL" id="MU394368">
    <property type="protein sequence ID" value="KAI6082579.1"/>
    <property type="molecule type" value="Genomic_DNA"/>
</dbReference>
<evidence type="ECO:0000313" key="1">
    <source>
        <dbReference type="EMBL" id="KAI6082579.1"/>
    </source>
</evidence>
<organism evidence="1 2">
    <name type="scientific">Hypoxylon rubiginosum</name>
    <dbReference type="NCBI Taxonomy" id="110542"/>
    <lineage>
        <taxon>Eukaryota</taxon>
        <taxon>Fungi</taxon>
        <taxon>Dikarya</taxon>
        <taxon>Ascomycota</taxon>
        <taxon>Pezizomycotina</taxon>
        <taxon>Sordariomycetes</taxon>
        <taxon>Xylariomycetidae</taxon>
        <taxon>Xylariales</taxon>
        <taxon>Hypoxylaceae</taxon>
        <taxon>Hypoxylon</taxon>
    </lineage>
</organism>
<protein>
    <submittedName>
        <fullName evidence="1">Uncharacterized protein</fullName>
    </submittedName>
</protein>
<comment type="caution">
    <text evidence="1">The sequence shown here is derived from an EMBL/GenBank/DDBJ whole genome shotgun (WGS) entry which is preliminary data.</text>
</comment>
<reference evidence="1 2" key="1">
    <citation type="journal article" date="2022" name="New Phytol.">
        <title>Ecological generalism drives hyperdiversity of secondary metabolite gene clusters in xylarialean endophytes.</title>
        <authorList>
            <person name="Franco M.E.E."/>
            <person name="Wisecaver J.H."/>
            <person name="Arnold A.E."/>
            <person name="Ju Y.M."/>
            <person name="Slot J.C."/>
            <person name="Ahrendt S."/>
            <person name="Moore L.P."/>
            <person name="Eastman K.E."/>
            <person name="Scott K."/>
            <person name="Konkel Z."/>
            <person name="Mondo S.J."/>
            <person name="Kuo A."/>
            <person name="Hayes R.D."/>
            <person name="Haridas S."/>
            <person name="Andreopoulos B."/>
            <person name="Riley R."/>
            <person name="LaButti K."/>
            <person name="Pangilinan J."/>
            <person name="Lipzen A."/>
            <person name="Amirebrahimi M."/>
            <person name="Yan J."/>
            <person name="Adam C."/>
            <person name="Keymanesh K."/>
            <person name="Ng V."/>
            <person name="Louie K."/>
            <person name="Northen T."/>
            <person name="Drula E."/>
            <person name="Henrissat B."/>
            <person name="Hsieh H.M."/>
            <person name="Youens-Clark K."/>
            <person name="Lutzoni F."/>
            <person name="Miadlikowska J."/>
            <person name="Eastwood D.C."/>
            <person name="Hamelin R.C."/>
            <person name="Grigoriev I.V."/>
            <person name="U'Ren J.M."/>
        </authorList>
    </citation>
    <scope>NUCLEOTIDE SEQUENCE [LARGE SCALE GENOMIC DNA]</scope>
    <source>
        <strain evidence="1 2">ER1909</strain>
    </source>
</reference>